<dbReference type="EMBL" id="JABACI010000004">
    <property type="protein sequence ID" value="NLP84729.1"/>
    <property type="molecule type" value="Genomic_DNA"/>
</dbReference>
<evidence type="ECO:0000256" key="1">
    <source>
        <dbReference type="ARBA" id="ARBA00023450"/>
    </source>
</evidence>
<dbReference type="CDD" id="cd00085">
    <property type="entry name" value="HNHc"/>
    <property type="match status" value="1"/>
</dbReference>
<comment type="similarity">
    <text evidence="1">Belongs to the Rv1128c/1148c/1588c/1702c/1945/3466 family.</text>
</comment>
<name>A0ABX1KF49_9MICO</name>
<accession>A0ABX1KF49</accession>
<dbReference type="Pfam" id="PF01844">
    <property type="entry name" value="HNH"/>
    <property type="match status" value="1"/>
</dbReference>
<sequence length="502" mass="54788">MSSFGSISPVVRLTDAVTRVSTRLGTGPAAVASLDDEDLLQLLGDAGDARKALDLVVAAASAEVSRRSTRDLGYGGLAQRKGLRTGTALVQQITGLGRPDVTRAVRAGEELAPPPPPVNDRPGVDEIGTDATAPTEPMVAGWLDRLRGALASGLLSQAQFQAIRTGLDEPPVDRYPDLDPDFLPQAWDQAVVILLDEATTRTVEDLRDQARIARDRLDPIGVTMRFEERFENRSFRVWTDPETGQRHGRFAFDDDAAAWVDTILRAALRPRRGPRFVGAEAVEKTASAEADARSNEQLQYDTLVAILRTGANADPSQAFGDRQPGVRIVAEATAISEMDDRGAMKVVGVGHLQDGGQALPPGVVEKYLCDAGAIPVVWDAPGRPLDVGRELRLFTRKQRIAIAARDGGCLWPGCDRPPSECEYHHSDHWWEHHGKTDVDDGVLLCRNCHMRLHNQGWRITRERDPDTGIDTYWLHAPPDLSTGAIGDPVELRSKSSRRFRAA</sequence>
<comment type="caution">
    <text evidence="3">The sequence shown here is derived from an EMBL/GenBank/DDBJ whole genome shotgun (WGS) entry which is preliminary data.</text>
</comment>
<evidence type="ECO:0000313" key="4">
    <source>
        <dbReference type="Proteomes" id="UP001429745"/>
    </source>
</evidence>
<evidence type="ECO:0000313" key="3">
    <source>
        <dbReference type="EMBL" id="NLP84729.1"/>
    </source>
</evidence>
<dbReference type="Proteomes" id="UP001429745">
    <property type="component" value="Unassembled WGS sequence"/>
</dbReference>
<dbReference type="InterPro" id="IPR002711">
    <property type="entry name" value="HNH"/>
</dbReference>
<proteinExistence type="inferred from homology"/>
<reference evidence="3 4" key="1">
    <citation type="submission" date="2020-04" db="EMBL/GenBank/DDBJ databases">
        <title>CFH 90308 Microbacterium sp.</title>
        <authorList>
            <person name="Nie G."/>
            <person name="Ming H."/>
            <person name="Xia T."/>
        </authorList>
    </citation>
    <scope>NUCLEOTIDE SEQUENCE [LARGE SCALE GENOMIC DNA]</scope>
    <source>
        <strain evidence="3 4">CFH 90308</strain>
    </source>
</reference>
<keyword evidence="4" id="KW-1185">Reference proteome</keyword>
<dbReference type="RefSeq" id="WP_168913211.1">
    <property type="nucleotide sequence ID" value="NZ_JABACI010000004.1"/>
</dbReference>
<organism evidence="3 4">
    <name type="scientific">Microbacterium salsuginis</name>
    <dbReference type="NCBI Taxonomy" id="2722803"/>
    <lineage>
        <taxon>Bacteria</taxon>
        <taxon>Bacillati</taxon>
        <taxon>Actinomycetota</taxon>
        <taxon>Actinomycetes</taxon>
        <taxon>Micrococcales</taxon>
        <taxon>Microbacteriaceae</taxon>
        <taxon>Microbacterium</taxon>
    </lineage>
</organism>
<dbReference type="Pfam" id="PF02720">
    <property type="entry name" value="DUF222"/>
    <property type="match status" value="1"/>
</dbReference>
<protein>
    <submittedName>
        <fullName evidence="3">DUF222 domain-containing protein</fullName>
    </submittedName>
</protein>
<dbReference type="InterPro" id="IPR003870">
    <property type="entry name" value="DUF222"/>
</dbReference>
<dbReference type="InterPro" id="IPR003615">
    <property type="entry name" value="HNH_nuc"/>
</dbReference>
<evidence type="ECO:0000259" key="2">
    <source>
        <dbReference type="SMART" id="SM00507"/>
    </source>
</evidence>
<gene>
    <name evidence="3" type="ORF">HF576_12800</name>
</gene>
<feature type="domain" description="HNH nuclease" evidence="2">
    <location>
        <begin position="397"/>
        <end position="450"/>
    </location>
</feature>
<dbReference type="SMART" id="SM00507">
    <property type="entry name" value="HNHc"/>
    <property type="match status" value="1"/>
</dbReference>